<dbReference type="PRINTS" id="PR00364">
    <property type="entry name" value="DISEASERSIST"/>
</dbReference>
<keyword evidence="5" id="KW-0804">Transcription</keyword>
<dbReference type="GO" id="GO:0003677">
    <property type="term" value="F:DNA binding"/>
    <property type="evidence" value="ECO:0007669"/>
    <property type="project" value="UniProtKB-KW"/>
</dbReference>
<comment type="caution">
    <text evidence="10">The sequence shown here is derived from an EMBL/GenBank/DDBJ whole genome shotgun (WGS) entry which is preliminary data.</text>
</comment>
<dbReference type="SMART" id="SM01043">
    <property type="entry name" value="BTAD"/>
    <property type="match status" value="1"/>
</dbReference>
<dbReference type="SUPFAM" id="SSF46894">
    <property type="entry name" value="C-terminal effector domain of the bipartite response regulators"/>
    <property type="match status" value="1"/>
</dbReference>
<evidence type="ECO:0000256" key="2">
    <source>
        <dbReference type="ARBA" id="ARBA00023012"/>
    </source>
</evidence>
<dbReference type="OrthoDB" id="581105at2"/>
<evidence type="ECO:0000259" key="9">
    <source>
        <dbReference type="SMART" id="SM01043"/>
    </source>
</evidence>
<dbReference type="SMART" id="SM00028">
    <property type="entry name" value="TPR"/>
    <property type="match status" value="6"/>
</dbReference>
<reference evidence="10" key="1">
    <citation type="submission" date="2019-10" db="EMBL/GenBank/DDBJ databases">
        <title>Nonomuraea sp. nov., isolated from Phyllanthus amarus.</title>
        <authorList>
            <person name="Klykleung N."/>
            <person name="Tanasupawat S."/>
        </authorList>
    </citation>
    <scope>NUCLEOTIDE SEQUENCE [LARGE SCALE GENOMIC DNA]</scope>
    <source>
        <strain evidence="10">3MP-10</strain>
    </source>
</reference>
<feature type="region of interest" description="Disordered" evidence="7">
    <location>
        <begin position="1036"/>
        <end position="1055"/>
    </location>
</feature>
<organism evidence="10 11">
    <name type="scientific">Streptomyces mimosae</name>
    <dbReference type="NCBI Taxonomy" id="2586635"/>
    <lineage>
        <taxon>Bacteria</taxon>
        <taxon>Bacillati</taxon>
        <taxon>Actinomycetota</taxon>
        <taxon>Actinomycetes</taxon>
        <taxon>Kitasatosporales</taxon>
        <taxon>Streptomycetaceae</taxon>
        <taxon>Streptomyces</taxon>
    </lineage>
</organism>
<keyword evidence="6" id="KW-0802">TPR repeat</keyword>
<dbReference type="InterPro" id="IPR001867">
    <property type="entry name" value="OmpR/PhoB-type_DNA-bd"/>
</dbReference>
<evidence type="ECO:0000256" key="1">
    <source>
        <dbReference type="ARBA" id="ARBA00005820"/>
    </source>
</evidence>
<dbReference type="Proteomes" id="UP000314251">
    <property type="component" value="Unassembled WGS sequence"/>
</dbReference>
<evidence type="ECO:0000259" key="8">
    <source>
        <dbReference type="SMART" id="SM00862"/>
    </source>
</evidence>
<dbReference type="InterPro" id="IPR016032">
    <property type="entry name" value="Sig_transdc_resp-reg_C-effctor"/>
</dbReference>
<dbReference type="SMART" id="SM00862">
    <property type="entry name" value="Trans_reg_C"/>
    <property type="match status" value="1"/>
</dbReference>
<keyword evidence="11" id="KW-1185">Reference proteome</keyword>
<dbReference type="Pfam" id="PF03704">
    <property type="entry name" value="BTAD"/>
    <property type="match status" value="1"/>
</dbReference>
<accession>A0A5N6ABW1</accession>
<evidence type="ECO:0000313" key="10">
    <source>
        <dbReference type="EMBL" id="KAB8165735.1"/>
    </source>
</evidence>
<name>A0A5N6ABW1_9ACTN</name>
<evidence type="ECO:0000256" key="3">
    <source>
        <dbReference type="ARBA" id="ARBA00023015"/>
    </source>
</evidence>
<dbReference type="InterPro" id="IPR036388">
    <property type="entry name" value="WH-like_DNA-bd_sf"/>
</dbReference>
<dbReference type="SUPFAM" id="SSF48452">
    <property type="entry name" value="TPR-like"/>
    <property type="match status" value="2"/>
</dbReference>
<dbReference type="Gene3D" id="1.25.40.10">
    <property type="entry name" value="Tetratricopeptide repeat domain"/>
    <property type="match status" value="3"/>
</dbReference>
<feature type="domain" description="Bacterial transcriptional activator" evidence="9">
    <location>
        <begin position="109"/>
        <end position="268"/>
    </location>
</feature>
<evidence type="ECO:0000256" key="6">
    <source>
        <dbReference type="PROSITE-ProRule" id="PRU00339"/>
    </source>
</evidence>
<keyword evidence="2" id="KW-0902">Two-component regulatory system</keyword>
<dbReference type="InterPro" id="IPR051677">
    <property type="entry name" value="AfsR-DnrI-RedD_regulator"/>
</dbReference>
<dbReference type="EMBL" id="VDLY02000007">
    <property type="protein sequence ID" value="KAB8165735.1"/>
    <property type="molecule type" value="Genomic_DNA"/>
</dbReference>
<keyword evidence="4" id="KW-0238">DNA-binding</keyword>
<protein>
    <submittedName>
        <fullName evidence="10">Tetratricopeptide repeat protein</fullName>
    </submittedName>
</protein>
<dbReference type="InterPro" id="IPR019734">
    <property type="entry name" value="TPR_rpt"/>
</dbReference>
<dbReference type="PROSITE" id="PS50005">
    <property type="entry name" value="TPR"/>
    <property type="match status" value="1"/>
</dbReference>
<proteinExistence type="inferred from homology"/>
<dbReference type="GO" id="GO:0006355">
    <property type="term" value="P:regulation of DNA-templated transcription"/>
    <property type="evidence" value="ECO:0007669"/>
    <property type="project" value="InterPro"/>
</dbReference>
<comment type="similarity">
    <text evidence="1">Belongs to the AfsR/DnrI/RedD regulatory family.</text>
</comment>
<evidence type="ECO:0000256" key="7">
    <source>
        <dbReference type="SAM" id="MobiDB-lite"/>
    </source>
</evidence>
<dbReference type="InterPro" id="IPR005158">
    <property type="entry name" value="BTAD"/>
</dbReference>
<evidence type="ECO:0000313" key="11">
    <source>
        <dbReference type="Proteomes" id="UP000314251"/>
    </source>
</evidence>
<dbReference type="SUPFAM" id="SSF52540">
    <property type="entry name" value="P-loop containing nucleoside triphosphate hydrolases"/>
    <property type="match status" value="1"/>
</dbReference>
<dbReference type="PANTHER" id="PTHR35807">
    <property type="entry name" value="TRANSCRIPTIONAL REGULATOR REDD-RELATED"/>
    <property type="match status" value="1"/>
</dbReference>
<dbReference type="CDD" id="cd15831">
    <property type="entry name" value="BTAD"/>
    <property type="match status" value="1"/>
</dbReference>
<feature type="region of interest" description="Disordered" evidence="7">
    <location>
        <begin position="272"/>
        <end position="291"/>
    </location>
</feature>
<evidence type="ECO:0000256" key="4">
    <source>
        <dbReference type="ARBA" id="ARBA00023125"/>
    </source>
</evidence>
<dbReference type="PANTHER" id="PTHR35807:SF1">
    <property type="entry name" value="TRANSCRIPTIONAL REGULATOR REDD"/>
    <property type="match status" value="1"/>
</dbReference>
<dbReference type="AlphaFoldDB" id="A0A5N6ABW1"/>
<gene>
    <name evidence="10" type="ORF">FH607_012390</name>
</gene>
<feature type="domain" description="OmpR/PhoB-type" evidence="8">
    <location>
        <begin position="29"/>
        <end position="102"/>
    </location>
</feature>
<dbReference type="InterPro" id="IPR027417">
    <property type="entry name" value="P-loop_NTPase"/>
</dbReference>
<dbReference type="Gene3D" id="3.40.50.300">
    <property type="entry name" value="P-loop containing nucleotide triphosphate hydrolases"/>
    <property type="match status" value="1"/>
</dbReference>
<dbReference type="GO" id="GO:0000160">
    <property type="term" value="P:phosphorelay signal transduction system"/>
    <property type="evidence" value="ECO:0007669"/>
    <property type="project" value="UniProtKB-KW"/>
</dbReference>
<dbReference type="Gene3D" id="1.10.10.10">
    <property type="entry name" value="Winged helix-like DNA-binding domain superfamily/Winged helix DNA-binding domain"/>
    <property type="match status" value="1"/>
</dbReference>
<sequence>MVRTAARRPSEGTGMEFVVLGPMAIRRDGRALPVTGRLRRALLGMLLERANQAVSPEALAEVLWEDPADERVGARLHLQVHRLRTLLGDPERLTHGPEGYRLRVLPGELDAERFDAEVTEGLALVAEDPRRALALLRGALARWDGDTSAVPFADLDVPPLSGWAQRLAERRLAAQEACCEAQLTAGVGGRAGAGAGIGAGASAVAELAALVRQHPLRERLHELLMIALHREGRTGEALAAYRTARRHLVTELGLEPGAGLRELERRILAGEPVETARPEPQGPRPPVQLPSDIGGFVGRETELAWLDERLAAAARDAAQPVPVSVVAGTAGVGKTALVVHWAHRARGHFPDGQLYVDLRGYGPDQPVTPGDALAGFLRALGQEDAAVPDELAERAALFRSLLDGRRVLVVLDNARGTEQVRPLLPGGPGSLALVTSRDALGGLVAREGAGRLPLDRLPRADAHRLLAELLDAPARLAAEPASADALVERCARLPLALRITAELARSQPARSLAELVGELADRREALDVLDLDDDPSTALRAVFSWSYQRLAPEVAAVFRLLGLLPGQDADAHAIAALAGAPVRTTRRALDVLVRAHLVDPVAGGRRYQPHDLLRAYAAELAEAVDPPAARREALDRLLDYYLFTAGAALDAIVPFESYRRPTPPAWPGDAPPLNDRDHAQRWLAAERANLLEAARHGDARYVVALSTTLWRYLDIGGYTHELVAWCSAELAAARELDDLRAEADARGHLALAMGRHGRDNAAAVEHARRGIAAYERLGDRGAQGRLVNSLGILYAKSGELAGASEQFRRVLELNGPEGPWPLRRSALVNLSNCLSALGRWEEALGCLEEALAVCEAHDDRPHGANILLGMAENLQALGRVDAARDLALRALAQARETGFRGVESDVLGLLGTLCRAAGDLAAAISHQEAGLALCRELGDSQSLARRLNELADSRVAAGEPGEALRLHEEALAVATEGGNRREVAVSHAAIAAVQEARGRDAEARSHRLRALGLFEALGLPEAEELRAALASPVPQAPVPQAPGAPAAGPPVGSVG</sequence>
<feature type="repeat" description="TPR" evidence="6">
    <location>
        <begin position="784"/>
        <end position="817"/>
    </location>
</feature>
<evidence type="ECO:0000256" key="5">
    <source>
        <dbReference type="ARBA" id="ARBA00023163"/>
    </source>
</evidence>
<feature type="compositionally biased region" description="Low complexity" evidence="7">
    <location>
        <begin position="1043"/>
        <end position="1055"/>
    </location>
</feature>
<dbReference type="RefSeq" id="WP_139667741.1">
    <property type="nucleotide sequence ID" value="NZ_VDLY02000007.1"/>
</dbReference>
<dbReference type="Pfam" id="PF13424">
    <property type="entry name" value="TPR_12"/>
    <property type="match status" value="2"/>
</dbReference>
<dbReference type="InterPro" id="IPR011990">
    <property type="entry name" value="TPR-like_helical_dom_sf"/>
</dbReference>
<keyword evidence="3" id="KW-0805">Transcription regulation</keyword>